<reference evidence="12" key="2">
    <citation type="submission" date="2025-08" db="UniProtKB">
        <authorList>
            <consortium name="Ensembl"/>
        </authorList>
    </citation>
    <scope>IDENTIFICATION</scope>
</reference>
<dbReference type="RefSeq" id="XP_040056581.1">
    <property type="nucleotide sequence ID" value="XM_040200647.1"/>
</dbReference>
<evidence type="ECO:0008006" key="14">
    <source>
        <dbReference type="Google" id="ProtNLM"/>
    </source>
</evidence>
<organism evidence="12 13">
    <name type="scientific">Gasterosteus aculeatus aculeatus</name>
    <name type="common">three-spined stickleback</name>
    <dbReference type="NCBI Taxonomy" id="481459"/>
    <lineage>
        <taxon>Eukaryota</taxon>
        <taxon>Metazoa</taxon>
        <taxon>Chordata</taxon>
        <taxon>Craniata</taxon>
        <taxon>Vertebrata</taxon>
        <taxon>Euteleostomi</taxon>
        <taxon>Actinopterygii</taxon>
        <taxon>Neopterygii</taxon>
        <taxon>Teleostei</taxon>
        <taxon>Neoteleostei</taxon>
        <taxon>Acanthomorphata</taxon>
        <taxon>Eupercaria</taxon>
        <taxon>Perciformes</taxon>
        <taxon>Cottioidei</taxon>
        <taxon>Gasterosteales</taxon>
        <taxon>Gasterosteidae</taxon>
        <taxon>Gasterosteus</taxon>
    </lineage>
</organism>
<evidence type="ECO:0000313" key="13">
    <source>
        <dbReference type="Proteomes" id="UP000007635"/>
    </source>
</evidence>
<dbReference type="AlphaFoldDB" id="A0AAQ4R0E9"/>
<evidence type="ECO:0000256" key="10">
    <source>
        <dbReference type="SAM" id="Phobius"/>
    </source>
</evidence>
<dbReference type="GO" id="GO:0042129">
    <property type="term" value="P:regulation of T cell proliferation"/>
    <property type="evidence" value="ECO:0007669"/>
    <property type="project" value="InterPro"/>
</dbReference>
<evidence type="ECO:0000313" key="12">
    <source>
        <dbReference type="Ensembl" id="ENSGACP00000055731.1"/>
    </source>
</evidence>
<feature type="signal peptide" evidence="11">
    <location>
        <begin position="1"/>
        <end position="24"/>
    </location>
</feature>
<dbReference type="CTD" id="940"/>
<feature type="transmembrane region" description="Helical" evidence="10">
    <location>
        <begin position="191"/>
        <end position="212"/>
    </location>
</feature>
<evidence type="ECO:0000256" key="8">
    <source>
        <dbReference type="ARBA" id="ARBA00023319"/>
    </source>
</evidence>
<dbReference type="PANTHER" id="PTHR11494">
    <property type="entry name" value="CYTOTOXIC T-LYMPHOCYTE PROTEIN"/>
    <property type="match status" value="1"/>
</dbReference>
<keyword evidence="4 10" id="KW-1133">Transmembrane helix</keyword>
<dbReference type="Gene3D" id="2.60.40.10">
    <property type="entry name" value="Immunoglobulins"/>
    <property type="match status" value="1"/>
</dbReference>
<evidence type="ECO:0000256" key="9">
    <source>
        <dbReference type="SAM" id="MobiDB-lite"/>
    </source>
</evidence>
<keyword evidence="5 10" id="KW-0472">Membrane</keyword>
<reference evidence="12 13" key="1">
    <citation type="journal article" date="2021" name="G3 (Bethesda)">
        <title>Improved contiguity of the threespine stickleback genome using long-read sequencing.</title>
        <authorList>
            <person name="Nath S."/>
            <person name="Shaw D.E."/>
            <person name="White M.A."/>
        </authorList>
    </citation>
    <scope>NUCLEOTIDE SEQUENCE [LARGE SCALE GENOMIC DNA]</scope>
    <source>
        <strain evidence="12 13">Lake Benthic</strain>
    </source>
</reference>
<dbReference type="GeneTree" id="ENSGT00940000174369"/>
<dbReference type="PANTHER" id="PTHR11494:SF8">
    <property type="entry name" value="CYTOTOXIC T-LYMPHOCYTE PROTEIN 4"/>
    <property type="match status" value="1"/>
</dbReference>
<evidence type="ECO:0000256" key="1">
    <source>
        <dbReference type="ARBA" id="ARBA00004479"/>
    </source>
</evidence>
<evidence type="ECO:0000256" key="6">
    <source>
        <dbReference type="ARBA" id="ARBA00023157"/>
    </source>
</evidence>
<evidence type="ECO:0000256" key="3">
    <source>
        <dbReference type="ARBA" id="ARBA00022729"/>
    </source>
</evidence>
<evidence type="ECO:0000256" key="4">
    <source>
        <dbReference type="ARBA" id="ARBA00022989"/>
    </source>
</evidence>
<dbReference type="GO" id="GO:0050852">
    <property type="term" value="P:T cell receptor signaling pathway"/>
    <property type="evidence" value="ECO:0007669"/>
    <property type="project" value="TreeGrafter"/>
</dbReference>
<dbReference type="SUPFAM" id="SSF48726">
    <property type="entry name" value="Immunoglobulin"/>
    <property type="match status" value="1"/>
</dbReference>
<evidence type="ECO:0000256" key="2">
    <source>
        <dbReference type="ARBA" id="ARBA00022692"/>
    </source>
</evidence>
<reference evidence="12" key="3">
    <citation type="submission" date="2025-09" db="UniProtKB">
        <authorList>
            <consortium name="Ensembl"/>
        </authorList>
    </citation>
    <scope>IDENTIFICATION</scope>
</reference>
<dbReference type="InterPro" id="IPR036179">
    <property type="entry name" value="Ig-like_dom_sf"/>
</dbReference>
<dbReference type="KEGG" id="gat:120833513"/>
<accession>A0AAQ4R0E9</accession>
<feature type="region of interest" description="Disordered" evidence="9">
    <location>
        <begin position="163"/>
        <end position="187"/>
    </location>
</feature>
<keyword evidence="3 11" id="KW-0732">Signal</keyword>
<keyword evidence="13" id="KW-1185">Reference proteome</keyword>
<keyword evidence="2 10" id="KW-0812">Transmembrane</keyword>
<dbReference type="GO" id="GO:0009897">
    <property type="term" value="C:external side of plasma membrane"/>
    <property type="evidence" value="ECO:0007669"/>
    <property type="project" value="TreeGrafter"/>
</dbReference>
<dbReference type="InterPro" id="IPR013783">
    <property type="entry name" value="Ig-like_fold"/>
</dbReference>
<evidence type="ECO:0000256" key="5">
    <source>
        <dbReference type="ARBA" id="ARBA00023136"/>
    </source>
</evidence>
<comment type="subcellular location">
    <subcellularLocation>
        <location evidence="1">Membrane</location>
        <topology evidence="1">Single-pass type I membrane protein</topology>
    </subcellularLocation>
</comment>
<evidence type="ECO:0000256" key="11">
    <source>
        <dbReference type="SAM" id="SignalP"/>
    </source>
</evidence>
<dbReference type="Ensembl" id="ENSGACT00000041503.1">
    <property type="protein sequence ID" value="ENSGACP00000055731.1"/>
    <property type="gene ID" value="ENSGACG00000030561.1"/>
</dbReference>
<keyword evidence="6" id="KW-1015">Disulfide bond</keyword>
<keyword evidence="8" id="KW-0393">Immunoglobulin domain</keyword>
<evidence type="ECO:0000256" key="7">
    <source>
        <dbReference type="ARBA" id="ARBA00023180"/>
    </source>
</evidence>
<dbReference type="Proteomes" id="UP000007635">
    <property type="component" value="Chromosome XVI"/>
</dbReference>
<sequence length="250" mass="27255">MFPTPCAMACVALAVLSLCRPAWSAVKIIQPYRALSTNGTARVQCFLQQRPSNHGIQPTYQRTPPYPHPEPEELRVTLLKGLRDTHRFCSSFLSSAGQRETAAETEGEVQCSARVTGGAVEVTLSGLKAADTDLYRCEIEVFYPPPYLRLTGNGTLLHVLGSSDCPGPRGQTAQRGGDEEGDGGDERKAPVSVPVVVLVTLVMFVLIVIIYFQAVQWKQGRREDVRLVSGVLHKVDAAAFSCQNFKGNTH</sequence>
<keyword evidence="7" id="KW-0325">Glycoprotein</keyword>
<name>A0AAQ4R0E9_GASAC</name>
<feature type="chain" id="PRO_5042838183" description="Immunoglobulin V-set domain-containing protein" evidence="11">
    <location>
        <begin position="25"/>
        <end position="250"/>
    </location>
</feature>
<dbReference type="InterPro" id="IPR040216">
    <property type="entry name" value="CTLA4/CD28"/>
</dbReference>
<dbReference type="GeneID" id="120833513"/>
<protein>
    <recommendedName>
        <fullName evidence="14">Immunoglobulin V-set domain-containing protein</fullName>
    </recommendedName>
</protein>
<proteinExistence type="predicted"/>